<evidence type="ECO:0000256" key="1">
    <source>
        <dbReference type="SAM" id="MobiDB-lite"/>
    </source>
</evidence>
<dbReference type="SUPFAM" id="SSF56801">
    <property type="entry name" value="Acetyl-CoA synthetase-like"/>
    <property type="match status" value="1"/>
</dbReference>
<evidence type="ECO:0000313" key="5">
    <source>
        <dbReference type="Proteomes" id="UP001597097"/>
    </source>
</evidence>
<protein>
    <submittedName>
        <fullName evidence="4">Long-chain-fatty-acid--CoA ligase</fullName>
        <ecNumber evidence="4">6.2.1.3</ecNumber>
    </submittedName>
</protein>
<evidence type="ECO:0000313" key="4">
    <source>
        <dbReference type="EMBL" id="MFD1543520.1"/>
    </source>
</evidence>
<dbReference type="InterPro" id="IPR050237">
    <property type="entry name" value="ATP-dep_AMP-bd_enzyme"/>
</dbReference>
<dbReference type="InterPro" id="IPR000873">
    <property type="entry name" value="AMP-dep_synth/lig_dom"/>
</dbReference>
<dbReference type="EC" id="6.2.1.3" evidence="4"/>
<dbReference type="Pfam" id="PF13193">
    <property type="entry name" value="AMP-binding_C"/>
    <property type="match status" value="1"/>
</dbReference>
<dbReference type="RefSeq" id="WP_308126976.1">
    <property type="nucleotide sequence ID" value="NZ_JAHKRM010000007.1"/>
</dbReference>
<proteinExistence type="predicted"/>
<gene>
    <name evidence="4" type="ORF">ACFSJ0_41210</name>
</gene>
<dbReference type="Pfam" id="PF00501">
    <property type="entry name" value="AMP-binding"/>
    <property type="match status" value="1"/>
</dbReference>
<dbReference type="CDD" id="cd17631">
    <property type="entry name" value="FACL_FadD13-like"/>
    <property type="match status" value="1"/>
</dbReference>
<dbReference type="PROSITE" id="PS00455">
    <property type="entry name" value="AMP_BINDING"/>
    <property type="match status" value="1"/>
</dbReference>
<dbReference type="GO" id="GO:0004467">
    <property type="term" value="F:long-chain fatty acid-CoA ligase activity"/>
    <property type="evidence" value="ECO:0007669"/>
    <property type="project" value="UniProtKB-EC"/>
</dbReference>
<name>A0ABW4GLS0_9ACTN</name>
<dbReference type="NCBIfam" id="NF004837">
    <property type="entry name" value="PRK06187.1"/>
    <property type="match status" value="1"/>
</dbReference>
<keyword evidence="4" id="KW-0436">Ligase</keyword>
<keyword evidence="5" id="KW-1185">Reference proteome</keyword>
<dbReference type="InterPro" id="IPR045851">
    <property type="entry name" value="AMP-bd_C_sf"/>
</dbReference>
<feature type="domain" description="AMP-dependent synthetase/ligase" evidence="2">
    <location>
        <begin position="17"/>
        <end position="382"/>
    </location>
</feature>
<evidence type="ECO:0000259" key="3">
    <source>
        <dbReference type="Pfam" id="PF13193"/>
    </source>
</evidence>
<evidence type="ECO:0000259" key="2">
    <source>
        <dbReference type="Pfam" id="PF00501"/>
    </source>
</evidence>
<dbReference type="PANTHER" id="PTHR43767">
    <property type="entry name" value="LONG-CHAIN-FATTY-ACID--COA LIGASE"/>
    <property type="match status" value="1"/>
</dbReference>
<dbReference type="EMBL" id="JBHUCM010000038">
    <property type="protein sequence ID" value="MFD1543520.1"/>
    <property type="molecule type" value="Genomic_DNA"/>
</dbReference>
<accession>A0ABW4GLS0</accession>
<dbReference type="Proteomes" id="UP001597097">
    <property type="component" value="Unassembled WGS sequence"/>
</dbReference>
<dbReference type="Gene3D" id="3.30.300.30">
    <property type="match status" value="1"/>
</dbReference>
<sequence>MNPPPAYSGMTISDQLARHARSVPDAVALRMDGVDRTYRELDARVDRLAHALGARGVGPGERVVVMTYNSLEMAEVFFACARLGAICVPVNFRLHADEVAYQLADSGAVLAVVESGLAATFARAWKDVPTVRHCLVTRADNEPVAGMERYDDALHDAPETDPAVAVDLHAPAFVMYTSGTTGRPKGAVLTHYNLAVQTMSRFAHIGVPSDCRVWLISTPLFHIGGLAALLSSVMVGGRTVIARSGRFDPVGTVDLLERERVGYCFLVPAQWQAVCDVPAIADRDLSALRLISWGAAPATKALLHRMIETFPGARLLSVFGQTESSAVSTVLLGEDALRKIGSVGTPLVNVEVRIVDEQMNDVPRGEIGEIVYRGPTIMTGYWNKPVETAAAFAGGWFHSGDLVRQDEDGYIYVVDRLKDMIISGGENIYSAEVEEAIAAHPKVAEVAVVGVPDERWGETPLAVVVPARAADSPDAEEIGEWCKTRLAAYKVPRRIAVVAELPRNASGKVRKHELRQAYVPAASATSTNARPAGESAPGS</sequence>
<dbReference type="InterPro" id="IPR042099">
    <property type="entry name" value="ANL_N_sf"/>
</dbReference>
<comment type="caution">
    <text evidence="4">The sequence shown here is derived from an EMBL/GenBank/DDBJ whole genome shotgun (WGS) entry which is preliminary data.</text>
</comment>
<dbReference type="PANTHER" id="PTHR43767:SF1">
    <property type="entry name" value="NONRIBOSOMAL PEPTIDE SYNTHASE PES1 (EUROFUNG)-RELATED"/>
    <property type="match status" value="1"/>
</dbReference>
<reference evidence="5" key="1">
    <citation type="journal article" date="2019" name="Int. J. Syst. Evol. Microbiol.">
        <title>The Global Catalogue of Microorganisms (GCM) 10K type strain sequencing project: providing services to taxonomists for standard genome sequencing and annotation.</title>
        <authorList>
            <consortium name="The Broad Institute Genomics Platform"/>
            <consortium name="The Broad Institute Genome Sequencing Center for Infectious Disease"/>
            <person name="Wu L."/>
            <person name="Ma J."/>
        </authorList>
    </citation>
    <scope>NUCLEOTIDE SEQUENCE [LARGE SCALE GENOMIC DNA]</scope>
    <source>
        <strain evidence="5">CGMCC 1.15399</strain>
    </source>
</reference>
<dbReference type="Gene3D" id="3.40.50.12780">
    <property type="entry name" value="N-terminal domain of ligase-like"/>
    <property type="match status" value="1"/>
</dbReference>
<dbReference type="InterPro" id="IPR025110">
    <property type="entry name" value="AMP-bd_C"/>
</dbReference>
<feature type="region of interest" description="Disordered" evidence="1">
    <location>
        <begin position="520"/>
        <end position="539"/>
    </location>
</feature>
<organism evidence="4 5">
    <name type="scientific">Nonomuraea guangzhouensis</name>
    <dbReference type="NCBI Taxonomy" id="1291555"/>
    <lineage>
        <taxon>Bacteria</taxon>
        <taxon>Bacillati</taxon>
        <taxon>Actinomycetota</taxon>
        <taxon>Actinomycetes</taxon>
        <taxon>Streptosporangiales</taxon>
        <taxon>Streptosporangiaceae</taxon>
        <taxon>Nonomuraea</taxon>
    </lineage>
</organism>
<feature type="domain" description="AMP-binding enzyme C-terminal" evidence="3">
    <location>
        <begin position="432"/>
        <end position="508"/>
    </location>
</feature>
<dbReference type="InterPro" id="IPR020845">
    <property type="entry name" value="AMP-binding_CS"/>
</dbReference>